<comment type="subunit">
    <text evidence="9">The complex comprises the extracytoplasmic solute receptor protein and the two transmembrane proteins.</text>
</comment>
<dbReference type="PANTHER" id="PTHR35011">
    <property type="entry name" value="2,3-DIKETO-L-GULONATE TRAP TRANSPORTER SMALL PERMEASE PROTEIN YIAM"/>
    <property type="match status" value="1"/>
</dbReference>
<keyword evidence="5 9" id="KW-0812">Transmembrane</keyword>
<evidence type="ECO:0000256" key="9">
    <source>
        <dbReference type="RuleBase" id="RU369079"/>
    </source>
</evidence>
<comment type="caution">
    <text evidence="11">The sequence shown here is derived from an EMBL/GenBank/DDBJ whole genome shotgun (WGS) entry which is preliminary data.</text>
</comment>
<dbReference type="InterPro" id="IPR007387">
    <property type="entry name" value="TRAP_DctQ"/>
</dbReference>
<organism evidence="11 12">
    <name type="scientific">Sediminicurvatus halobius</name>
    <dbReference type="NCBI Taxonomy" id="2182432"/>
    <lineage>
        <taxon>Bacteria</taxon>
        <taxon>Pseudomonadati</taxon>
        <taxon>Pseudomonadota</taxon>
        <taxon>Gammaproteobacteria</taxon>
        <taxon>Chromatiales</taxon>
        <taxon>Ectothiorhodospiraceae</taxon>
        <taxon>Sediminicurvatus</taxon>
    </lineage>
</organism>
<keyword evidence="12" id="KW-1185">Reference proteome</keyword>
<evidence type="ECO:0000259" key="10">
    <source>
        <dbReference type="Pfam" id="PF04290"/>
    </source>
</evidence>
<dbReference type="GO" id="GO:0015740">
    <property type="term" value="P:C4-dicarboxylate transport"/>
    <property type="evidence" value="ECO:0007669"/>
    <property type="project" value="TreeGrafter"/>
</dbReference>
<evidence type="ECO:0000256" key="1">
    <source>
        <dbReference type="ARBA" id="ARBA00004429"/>
    </source>
</evidence>
<evidence type="ECO:0000256" key="3">
    <source>
        <dbReference type="ARBA" id="ARBA00022475"/>
    </source>
</evidence>
<keyword evidence="2 9" id="KW-0813">Transport</keyword>
<dbReference type="GO" id="GO:0005886">
    <property type="term" value="C:plasma membrane"/>
    <property type="evidence" value="ECO:0007669"/>
    <property type="project" value="UniProtKB-SubCell"/>
</dbReference>
<reference evidence="11 12" key="1">
    <citation type="submission" date="2018-05" db="EMBL/GenBank/DDBJ databases">
        <title>Spiribacter halobius sp. nov., a moderately halophilic bacterium isolated from marine solar saltern.</title>
        <authorList>
            <person name="Zheng W.-S."/>
            <person name="Lu D.-C."/>
            <person name="Du Z.-J."/>
        </authorList>
    </citation>
    <scope>NUCLEOTIDE SEQUENCE [LARGE SCALE GENOMIC DNA]</scope>
    <source>
        <strain evidence="11 12">E85</strain>
    </source>
</reference>
<evidence type="ECO:0000256" key="2">
    <source>
        <dbReference type="ARBA" id="ARBA00022448"/>
    </source>
</evidence>
<feature type="domain" description="Tripartite ATP-independent periplasmic transporters DctQ component" evidence="10">
    <location>
        <begin position="19"/>
        <end position="148"/>
    </location>
</feature>
<evidence type="ECO:0000256" key="8">
    <source>
        <dbReference type="ARBA" id="ARBA00038436"/>
    </source>
</evidence>
<gene>
    <name evidence="11" type="ORF">DEM34_16150</name>
</gene>
<dbReference type="EMBL" id="QFFI01000033">
    <property type="protein sequence ID" value="PWG61493.1"/>
    <property type="molecule type" value="Genomic_DNA"/>
</dbReference>
<keyword evidence="3" id="KW-1003">Cell membrane</keyword>
<name>A0A2U2MX99_9GAMM</name>
<dbReference type="GO" id="GO:0022857">
    <property type="term" value="F:transmembrane transporter activity"/>
    <property type="evidence" value="ECO:0007669"/>
    <property type="project" value="UniProtKB-UniRule"/>
</dbReference>
<dbReference type="Pfam" id="PF04290">
    <property type="entry name" value="DctQ"/>
    <property type="match status" value="1"/>
</dbReference>
<evidence type="ECO:0000256" key="5">
    <source>
        <dbReference type="ARBA" id="ARBA00022692"/>
    </source>
</evidence>
<comment type="similarity">
    <text evidence="8 9">Belongs to the TRAP transporter small permease family.</text>
</comment>
<accession>A0A2U2MX99</accession>
<comment type="caution">
    <text evidence="9">Lacks conserved residue(s) required for the propagation of feature annotation.</text>
</comment>
<keyword evidence="6 9" id="KW-1133">Transmembrane helix</keyword>
<evidence type="ECO:0000256" key="6">
    <source>
        <dbReference type="ARBA" id="ARBA00022989"/>
    </source>
</evidence>
<feature type="transmembrane region" description="Helical" evidence="9">
    <location>
        <begin position="81"/>
        <end position="102"/>
    </location>
</feature>
<dbReference type="PANTHER" id="PTHR35011:SF2">
    <property type="entry name" value="2,3-DIKETO-L-GULONATE TRAP TRANSPORTER SMALL PERMEASE PROTEIN YIAM"/>
    <property type="match status" value="1"/>
</dbReference>
<comment type="function">
    <text evidence="9">Part of the tripartite ATP-independent periplasmic (TRAP) transport system.</text>
</comment>
<feature type="transmembrane region" description="Helical" evidence="9">
    <location>
        <begin position="41"/>
        <end position="60"/>
    </location>
</feature>
<feature type="transmembrane region" description="Helical" evidence="9">
    <location>
        <begin position="122"/>
        <end position="144"/>
    </location>
</feature>
<keyword evidence="7 9" id="KW-0472">Membrane</keyword>
<evidence type="ECO:0000313" key="11">
    <source>
        <dbReference type="EMBL" id="PWG61493.1"/>
    </source>
</evidence>
<dbReference type="RefSeq" id="WP_109679872.1">
    <property type="nucleotide sequence ID" value="NZ_CP086615.1"/>
</dbReference>
<evidence type="ECO:0000256" key="4">
    <source>
        <dbReference type="ARBA" id="ARBA00022519"/>
    </source>
</evidence>
<dbReference type="InterPro" id="IPR055348">
    <property type="entry name" value="DctQ"/>
</dbReference>
<sequence length="169" mass="18142">MRALDRTINALLALILLALVGVAFTAVVFRYVLGSALSWSFEASLILLTYLTFLGAFAALRQGAHLQVLVLVAALPLPLRGAAFVATHLIVLGICVVMTVWGTEQTLRFAGDTTTMLNLPRGPIYAIVPLSGLAMGIETFVRLFQGLQRLARGESPDPALEEPQPGQEL</sequence>
<proteinExistence type="inferred from homology"/>
<evidence type="ECO:0000313" key="12">
    <source>
        <dbReference type="Proteomes" id="UP000245474"/>
    </source>
</evidence>
<keyword evidence="4 9" id="KW-0997">Cell inner membrane</keyword>
<dbReference type="Proteomes" id="UP000245474">
    <property type="component" value="Unassembled WGS sequence"/>
</dbReference>
<dbReference type="OrthoDB" id="9791324at2"/>
<comment type="subcellular location">
    <subcellularLocation>
        <location evidence="1 9">Cell inner membrane</location>
        <topology evidence="1 9">Multi-pass membrane protein</topology>
    </subcellularLocation>
</comment>
<evidence type="ECO:0000256" key="7">
    <source>
        <dbReference type="ARBA" id="ARBA00023136"/>
    </source>
</evidence>
<dbReference type="AlphaFoldDB" id="A0A2U2MX99"/>
<protein>
    <recommendedName>
        <fullName evidence="9">TRAP transporter small permease protein</fullName>
    </recommendedName>
</protein>